<dbReference type="PANTHER" id="PTHR47155:SF3">
    <property type="entry name" value="CUB-LIKE DOMAIN-CONTAINING PROTEIN"/>
    <property type="match status" value="1"/>
</dbReference>
<dbReference type="AlphaFoldDB" id="G0N5B0"/>
<evidence type="ECO:0000259" key="2">
    <source>
        <dbReference type="Pfam" id="PF02408"/>
    </source>
</evidence>
<dbReference type="InterPro" id="IPR003366">
    <property type="entry name" value="CUB-like_dom"/>
</dbReference>
<reference evidence="5" key="1">
    <citation type="submission" date="2011-07" db="EMBL/GenBank/DDBJ databases">
        <authorList>
            <consortium name="Caenorhabditis brenneri Sequencing and Analysis Consortium"/>
            <person name="Wilson R.K."/>
        </authorList>
    </citation>
    <scope>NUCLEOTIDE SEQUENCE [LARGE SCALE GENOMIC DNA]</scope>
    <source>
        <strain evidence="5">PB2801</strain>
    </source>
</reference>
<dbReference type="PANTHER" id="PTHR47155">
    <property type="entry name" value="DOWNSTREAM OF DAF-16 (REGULATED BY DAF-16)-RELATED"/>
    <property type="match status" value="1"/>
</dbReference>
<dbReference type="HOGENOM" id="CLU_025754_1_0_1"/>
<dbReference type="OMA" id="ANTCRIG"/>
<dbReference type="Pfam" id="PF24511">
    <property type="entry name" value="DUF7591"/>
    <property type="match status" value="1"/>
</dbReference>
<feature type="signal peptide" evidence="1">
    <location>
        <begin position="1"/>
        <end position="20"/>
    </location>
</feature>
<dbReference type="InParanoid" id="G0N5B0"/>
<evidence type="ECO:0000313" key="4">
    <source>
        <dbReference type="EMBL" id="EGT52948.1"/>
    </source>
</evidence>
<name>G0N5B0_CAEBE</name>
<proteinExistence type="predicted"/>
<dbReference type="EMBL" id="GL379839">
    <property type="protein sequence ID" value="EGT52948.1"/>
    <property type="molecule type" value="Genomic_DNA"/>
</dbReference>
<dbReference type="FunCoup" id="G0N5B0">
    <property type="interactions" value="1994"/>
</dbReference>
<feature type="chain" id="PRO_5003405219" evidence="1">
    <location>
        <begin position="21"/>
        <end position="345"/>
    </location>
</feature>
<keyword evidence="5" id="KW-1185">Reference proteome</keyword>
<feature type="domain" description="DUF7591" evidence="3">
    <location>
        <begin position="241"/>
        <end position="342"/>
    </location>
</feature>
<dbReference type="InterPro" id="IPR056013">
    <property type="entry name" value="DUF7591"/>
</dbReference>
<gene>
    <name evidence="4" type="ORF">CAEBREN_24672</name>
</gene>
<dbReference type="Pfam" id="PF02408">
    <property type="entry name" value="CUB_2"/>
    <property type="match status" value="1"/>
</dbReference>
<dbReference type="Proteomes" id="UP000008068">
    <property type="component" value="Unassembled WGS sequence"/>
</dbReference>
<feature type="domain" description="CUB-like" evidence="2">
    <location>
        <begin position="21"/>
        <end position="136"/>
    </location>
</feature>
<evidence type="ECO:0000256" key="1">
    <source>
        <dbReference type="SAM" id="SignalP"/>
    </source>
</evidence>
<dbReference type="eggNOG" id="ENOG502R0YW">
    <property type="taxonomic scope" value="Eukaryota"/>
</dbReference>
<keyword evidence="1" id="KW-0732">Signal</keyword>
<sequence>MASKLLFLVPLFVVFSTGFSANTCRIGTVVNRQVNNQTYSFPTHWNESHSAPHLAADQSCSWVITVPQGYYVKLIMSGRINDSVGHFQTVDGNGNIVMTQHEIKEPYYFPSPKFTLIVNNEAPATFAFEVIWAPFPTAIAYDAGIGSHAHIVNITQDIFAAEFSCEISCSLLAFPADVKHHYTLRSVLIFSGNDFNGKYLTNLFQVYNTRTQMITPNTVIYIVNLEASGVLDQLLVQSAQYTQDLDPYKELSCDKTGSCSKFLGGGTGKSGLVYVGNQNQTLTSISMDQTATLSVYYGSQAPFFFYQTYNGSSIQSMLPLTFEGGYMTNYIVSSGKSTLTFTFSG</sequence>
<protein>
    <submittedName>
        <fullName evidence="4">Uncharacterized protein</fullName>
    </submittedName>
</protein>
<organism evidence="5">
    <name type="scientific">Caenorhabditis brenneri</name>
    <name type="common">Nematode worm</name>
    <dbReference type="NCBI Taxonomy" id="135651"/>
    <lineage>
        <taxon>Eukaryota</taxon>
        <taxon>Metazoa</taxon>
        <taxon>Ecdysozoa</taxon>
        <taxon>Nematoda</taxon>
        <taxon>Chromadorea</taxon>
        <taxon>Rhabditida</taxon>
        <taxon>Rhabditina</taxon>
        <taxon>Rhabditomorpha</taxon>
        <taxon>Rhabditoidea</taxon>
        <taxon>Rhabditidae</taxon>
        <taxon>Peloderinae</taxon>
        <taxon>Caenorhabditis</taxon>
    </lineage>
</organism>
<evidence type="ECO:0000259" key="3">
    <source>
        <dbReference type="Pfam" id="PF24511"/>
    </source>
</evidence>
<evidence type="ECO:0000313" key="5">
    <source>
        <dbReference type="Proteomes" id="UP000008068"/>
    </source>
</evidence>
<accession>G0N5B0</accession>
<dbReference type="OrthoDB" id="5805298at2759"/>